<reference evidence="2 3" key="1">
    <citation type="submission" date="2024-05" db="EMBL/GenBank/DDBJ databases">
        <authorList>
            <person name="Jiang F."/>
        </authorList>
    </citation>
    <scope>NUCLEOTIDE SEQUENCE [LARGE SCALE GENOMIC DNA]</scope>
    <source>
        <strain evidence="2 3">LZ166</strain>
    </source>
</reference>
<keyword evidence="3" id="KW-1185">Reference proteome</keyword>
<feature type="region of interest" description="Disordered" evidence="1">
    <location>
        <begin position="1"/>
        <end position="55"/>
    </location>
</feature>
<feature type="compositionally biased region" description="Acidic residues" evidence="1">
    <location>
        <begin position="1"/>
        <end position="16"/>
    </location>
</feature>
<accession>A0ABV3SVI1</accession>
<evidence type="ECO:0000313" key="2">
    <source>
        <dbReference type="EMBL" id="MEX0409550.1"/>
    </source>
</evidence>
<gene>
    <name evidence="2" type="ORF">ABGN05_28305</name>
</gene>
<feature type="compositionally biased region" description="Basic and acidic residues" evidence="1">
    <location>
        <begin position="40"/>
        <end position="55"/>
    </location>
</feature>
<evidence type="ECO:0000256" key="1">
    <source>
        <dbReference type="SAM" id="MobiDB-lite"/>
    </source>
</evidence>
<sequence length="121" mass="13685">MRVDAAEDEAAPVEEDQDRRSPPIVRSVDPQPEATAIDRSISDLKNRHLRQGTEARQRALARRLDRQGVDRWGTLDLGEARLKCGMKCGRVQPTFSSMRPASRYAQSMMQTDGSKLRVFCQ</sequence>
<evidence type="ECO:0000313" key="3">
    <source>
        <dbReference type="Proteomes" id="UP001556692"/>
    </source>
</evidence>
<name>A0ABV3SVI1_9HYPH</name>
<dbReference type="Proteomes" id="UP001556692">
    <property type="component" value="Unassembled WGS sequence"/>
</dbReference>
<protein>
    <submittedName>
        <fullName evidence="2">Uncharacterized protein</fullName>
    </submittedName>
</protein>
<organism evidence="2 3">
    <name type="scientific">Aquibium pacificus</name>
    <dbReference type="NCBI Taxonomy" id="3153579"/>
    <lineage>
        <taxon>Bacteria</taxon>
        <taxon>Pseudomonadati</taxon>
        <taxon>Pseudomonadota</taxon>
        <taxon>Alphaproteobacteria</taxon>
        <taxon>Hyphomicrobiales</taxon>
        <taxon>Phyllobacteriaceae</taxon>
        <taxon>Aquibium</taxon>
    </lineage>
</organism>
<proteinExistence type="predicted"/>
<dbReference type="EMBL" id="JBDPGJ010000010">
    <property type="protein sequence ID" value="MEX0409550.1"/>
    <property type="molecule type" value="Genomic_DNA"/>
</dbReference>
<comment type="caution">
    <text evidence="2">The sequence shown here is derived from an EMBL/GenBank/DDBJ whole genome shotgun (WGS) entry which is preliminary data.</text>
</comment>